<dbReference type="RefSeq" id="XP_019025323.1">
    <property type="nucleotide sequence ID" value="XM_019170568.1"/>
</dbReference>
<dbReference type="PANTHER" id="PTHR12743:SF0">
    <property type="entry name" value="HOLOCYTOCHROME C-TYPE SYNTHASE"/>
    <property type="match status" value="1"/>
</dbReference>
<evidence type="ECO:0000256" key="9">
    <source>
        <dbReference type="ARBA" id="ARBA00023239"/>
    </source>
</evidence>
<comment type="subcellular location">
    <subcellularLocation>
        <location evidence="1 10">Mitochondrion inner membrane</location>
    </subcellularLocation>
</comment>
<dbReference type="PROSITE" id="PS00822">
    <property type="entry name" value="CYTO_HEME_LYASE_2"/>
    <property type="match status" value="1"/>
</dbReference>
<proteinExistence type="inferred from homology"/>
<comment type="function">
    <text evidence="10">Lyase that catalyzes the covalent linking of the heme group to the cytochrome C apoprotein to produce the mature functional cytochrome.</text>
</comment>
<gene>
    <name evidence="12" type="ORF">G7K_2719-t1</name>
</gene>
<dbReference type="OrthoDB" id="4243at2759"/>
<evidence type="ECO:0000313" key="12">
    <source>
        <dbReference type="EMBL" id="GAO48546.1"/>
    </source>
</evidence>
<comment type="catalytic activity">
    <reaction evidence="10">
        <text>holo-[cytochrome c] = apo-[cytochrome c] + heme b</text>
        <dbReference type="Rhea" id="RHEA:22648"/>
        <dbReference type="Rhea" id="RHEA-COMP:10725"/>
        <dbReference type="Rhea" id="RHEA-COMP:10726"/>
        <dbReference type="ChEBI" id="CHEBI:29950"/>
        <dbReference type="ChEBI" id="CHEBI:60344"/>
        <dbReference type="ChEBI" id="CHEBI:83739"/>
        <dbReference type="EC" id="4.4.1.17"/>
    </reaction>
</comment>
<accession>A0A0E9NFT4</accession>
<keyword evidence="7 10" id="KW-0496">Mitochondrion</keyword>
<feature type="compositionally biased region" description="Polar residues" evidence="11">
    <location>
        <begin position="63"/>
        <end position="74"/>
    </location>
</feature>
<dbReference type="InterPro" id="IPR000511">
    <property type="entry name" value="Holocyt_c/c1_synthase"/>
</dbReference>
<keyword evidence="5 10" id="KW-0999">Mitochondrion inner membrane</keyword>
<reference evidence="12 13" key="1">
    <citation type="journal article" date="2011" name="J. Gen. Appl. Microbiol.">
        <title>Draft genome sequencing of the enigmatic yeast Saitoella complicata.</title>
        <authorList>
            <person name="Nishida H."/>
            <person name="Hamamoto M."/>
            <person name="Sugiyama J."/>
        </authorList>
    </citation>
    <scope>NUCLEOTIDE SEQUENCE [LARGE SCALE GENOMIC DNA]</scope>
    <source>
        <strain evidence="12 13">NRRL Y-17804</strain>
    </source>
</reference>
<keyword evidence="9 10" id="KW-0456">Lyase</keyword>
<dbReference type="Proteomes" id="UP000033140">
    <property type="component" value="Unassembled WGS sequence"/>
</dbReference>
<evidence type="ECO:0000256" key="8">
    <source>
        <dbReference type="ARBA" id="ARBA00023136"/>
    </source>
</evidence>
<name>A0A0E9NFT4_SAICN</name>
<dbReference type="AlphaFoldDB" id="A0A0E9NFT4"/>
<dbReference type="EMBL" id="BACD03000015">
    <property type="protein sequence ID" value="GAO48546.1"/>
    <property type="molecule type" value="Genomic_DNA"/>
</dbReference>
<evidence type="ECO:0000256" key="3">
    <source>
        <dbReference type="ARBA" id="ARBA00022617"/>
    </source>
</evidence>
<sequence>MADQAPTTANQCPVPHVKRGEWLAAAKGAPEQTVPTTQAPSAEGGKCPVPHDARETWLGAGNERSSSPQISPLNNMPVEPQQKPRPGQSASLPTEREISTIPRLESESDGYRGADKGSSNWVYPSEQMFFDAMRRKSWNPDAEDMKVIVPIHNAVNERAWQEIMKWEKPYDSKSCGGPKLAKFEGDASKITPKARLLNLLGYNLPFDRHDWTVDRCGQKVEYVIDFYKGAGENSLSFYLDVRPKFTAEGAKMRIGRFFRDIFA</sequence>
<reference evidence="12 13" key="3">
    <citation type="journal article" date="2015" name="Genome Announc.">
        <title>Draft Genome Sequence of the Archiascomycetous Yeast Saitoella complicata.</title>
        <authorList>
            <person name="Yamauchi K."/>
            <person name="Kondo S."/>
            <person name="Hamamoto M."/>
            <person name="Takahashi Y."/>
            <person name="Ogura Y."/>
            <person name="Hayashi T."/>
            <person name="Nishida H."/>
        </authorList>
    </citation>
    <scope>NUCLEOTIDE SEQUENCE [LARGE SCALE GENOMIC DNA]</scope>
    <source>
        <strain evidence="12 13">NRRL Y-17804</strain>
    </source>
</reference>
<protein>
    <recommendedName>
        <fullName evidence="10">Holocytochrome c-type synthase</fullName>
        <ecNumber evidence="10">4.4.1.17</ecNumber>
    </recommendedName>
</protein>
<feature type="compositionally biased region" description="Basic and acidic residues" evidence="11">
    <location>
        <begin position="94"/>
        <end position="115"/>
    </location>
</feature>
<dbReference type="EC" id="4.4.1.17" evidence="10"/>
<organism evidence="12 13">
    <name type="scientific">Saitoella complicata (strain BCRC 22490 / CBS 7301 / JCM 7358 / NBRC 10748 / NRRL Y-17804)</name>
    <dbReference type="NCBI Taxonomy" id="698492"/>
    <lineage>
        <taxon>Eukaryota</taxon>
        <taxon>Fungi</taxon>
        <taxon>Dikarya</taxon>
        <taxon>Ascomycota</taxon>
        <taxon>Taphrinomycotina</taxon>
        <taxon>Taphrinomycotina incertae sedis</taxon>
        <taxon>Saitoella</taxon>
    </lineage>
</organism>
<evidence type="ECO:0000256" key="10">
    <source>
        <dbReference type="RuleBase" id="RU363130"/>
    </source>
</evidence>
<evidence type="ECO:0000256" key="4">
    <source>
        <dbReference type="ARBA" id="ARBA00022723"/>
    </source>
</evidence>
<dbReference type="PROSITE" id="PS00821">
    <property type="entry name" value="CYTO_HEME_LYASE_1"/>
    <property type="match status" value="1"/>
</dbReference>
<evidence type="ECO:0000256" key="1">
    <source>
        <dbReference type="ARBA" id="ARBA00004273"/>
    </source>
</evidence>
<keyword evidence="6 10" id="KW-0408">Iron</keyword>
<comment type="similarity">
    <text evidence="2 10">Belongs to the cytochrome c-type heme lyase family.</text>
</comment>
<evidence type="ECO:0000256" key="2">
    <source>
        <dbReference type="ARBA" id="ARBA00007255"/>
    </source>
</evidence>
<keyword evidence="13" id="KW-1185">Reference proteome</keyword>
<evidence type="ECO:0000256" key="5">
    <source>
        <dbReference type="ARBA" id="ARBA00022792"/>
    </source>
</evidence>
<reference evidence="12 13" key="2">
    <citation type="journal article" date="2014" name="J. Gen. Appl. Microbiol.">
        <title>The early diverging ascomycetous budding yeast Saitoella complicata has three histone deacetylases belonging to the Clr6, Hos2, and Rpd3 lineages.</title>
        <authorList>
            <person name="Nishida H."/>
            <person name="Matsumoto T."/>
            <person name="Kondo S."/>
            <person name="Hamamoto M."/>
            <person name="Yoshikawa H."/>
        </authorList>
    </citation>
    <scope>NUCLEOTIDE SEQUENCE [LARGE SCALE GENOMIC DNA]</scope>
    <source>
        <strain evidence="12 13">NRRL Y-17804</strain>
    </source>
</reference>
<dbReference type="Pfam" id="PF01265">
    <property type="entry name" value="Cyto_heme_lyase"/>
    <property type="match status" value="1"/>
</dbReference>
<feature type="region of interest" description="Disordered" evidence="11">
    <location>
        <begin position="24"/>
        <end position="118"/>
    </location>
</feature>
<evidence type="ECO:0000256" key="11">
    <source>
        <dbReference type="SAM" id="MobiDB-lite"/>
    </source>
</evidence>
<keyword evidence="3 10" id="KW-0349">Heme</keyword>
<dbReference type="OMA" id="SCPVDHK"/>
<keyword evidence="4 10" id="KW-0479">Metal-binding</keyword>
<keyword evidence="8 10" id="KW-0472">Membrane</keyword>
<evidence type="ECO:0000256" key="6">
    <source>
        <dbReference type="ARBA" id="ARBA00023004"/>
    </source>
</evidence>
<dbReference type="GO" id="GO:0046872">
    <property type="term" value="F:metal ion binding"/>
    <property type="evidence" value="ECO:0007669"/>
    <property type="project" value="UniProtKB-KW"/>
</dbReference>
<dbReference type="PANTHER" id="PTHR12743">
    <property type="entry name" value="CYTOCHROME C1 HEME LYASE"/>
    <property type="match status" value="1"/>
</dbReference>
<comment type="caution">
    <text evidence="12">The sequence shown here is derived from an EMBL/GenBank/DDBJ whole genome shotgun (WGS) entry which is preliminary data.</text>
</comment>
<dbReference type="GO" id="GO:0005743">
    <property type="term" value="C:mitochondrial inner membrane"/>
    <property type="evidence" value="ECO:0007669"/>
    <property type="project" value="UniProtKB-SubCell"/>
</dbReference>
<dbReference type="STRING" id="698492.A0A0E9NFT4"/>
<evidence type="ECO:0000256" key="7">
    <source>
        <dbReference type="ARBA" id="ARBA00023128"/>
    </source>
</evidence>
<evidence type="ECO:0000313" key="13">
    <source>
        <dbReference type="Proteomes" id="UP000033140"/>
    </source>
</evidence>
<dbReference type="GO" id="GO:0004408">
    <property type="term" value="F:holocytochrome-c synthase activity"/>
    <property type="evidence" value="ECO:0007669"/>
    <property type="project" value="UniProtKB-EC"/>
</dbReference>